<evidence type="ECO:0000313" key="6">
    <source>
        <dbReference type="Proteomes" id="UP001148018"/>
    </source>
</evidence>
<feature type="region of interest" description="Disordered" evidence="3">
    <location>
        <begin position="1"/>
        <end position="46"/>
    </location>
</feature>
<dbReference type="Gene3D" id="2.80.10.50">
    <property type="match status" value="1"/>
</dbReference>
<evidence type="ECO:0000313" key="5">
    <source>
        <dbReference type="EMBL" id="KAJ3608863.1"/>
    </source>
</evidence>
<keyword evidence="2" id="KW-1015">Disulfide bond</keyword>
<dbReference type="OrthoDB" id="416652at2759"/>
<accession>A0A9Q0ISR7</accession>
<dbReference type="PROSITE" id="PS50231">
    <property type="entry name" value="RICIN_B_LECTIN"/>
    <property type="match status" value="1"/>
</dbReference>
<dbReference type="Proteomes" id="UP001148018">
    <property type="component" value="Unassembled WGS sequence"/>
</dbReference>
<dbReference type="PANTHER" id="PTHR11675">
    <property type="entry name" value="N-ACETYLGALACTOSAMINYLTRANSFERASE"/>
    <property type="match status" value="1"/>
</dbReference>
<keyword evidence="1" id="KW-0430">Lectin</keyword>
<dbReference type="SUPFAM" id="SSF50370">
    <property type="entry name" value="Ricin B-like lectins"/>
    <property type="match status" value="1"/>
</dbReference>
<dbReference type="AlphaFoldDB" id="A0A9Q0ISR7"/>
<dbReference type="PANTHER" id="PTHR11675:SF36">
    <property type="entry name" value="POLYPEPTIDE N-ACETYLGALACTOSAMINYLTRANSFERASE 15"/>
    <property type="match status" value="1"/>
</dbReference>
<dbReference type="EMBL" id="JANIIK010000039">
    <property type="protein sequence ID" value="KAJ3608863.1"/>
    <property type="molecule type" value="Genomic_DNA"/>
</dbReference>
<evidence type="ECO:0000259" key="4">
    <source>
        <dbReference type="SMART" id="SM00458"/>
    </source>
</evidence>
<feature type="non-terminal residue" evidence="5">
    <location>
        <position position="329"/>
    </location>
</feature>
<dbReference type="Pfam" id="PF00652">
    <property type="entry name" value="Ricin_B_lectin"/>
    <property type="match status" value="1"/>
</dbReference>
<dbReference type="GO" id="GO:0006493">
    <property type="term" value="P:protein O-linked glycosylation"/>
    <property type="evidence" value="ECO:0007669"/>
    <property type="project" value="TreeGrafter"/>
</dbReference>
<comment type="caution">
    <text evidence="5">The sequence shown here is derived from an EMBL/GenBank/DDBJ whole genome shotgun (WGS) entry which is preliminary data.</text>
</comment>
<dbReference type="GO" id="GO:0004653">
    <property type="term" value="F:polypeptide N-acetylgalactosaminyltransferase activity"/>
    <property type="evidence" value="ECO:0007669"/>
    <property type="project" value="TreeGrafter"/>
</dbReference>
<feature type="domain" description="Ricin B lectin" evidence="4">
    <location>
        <begin position="172"/>
        <end position="324"/>
    </location>
</feature>
<gene>
    <name evidence="5" type="ORF">NHX12_023393</name>
</gene>
<keyword evidence="6" id="KW-1185">Reference proteome</keyword>
<dbReference type="GO" id="GO:0030246">
    <property type="term" value="F:carbohydrate binding"/>
    <property type="evidence" value="ECO:0007669"/>
    <property type="project" value="UniProtKB-KW"/>
</dbReference>
<dbReference type="SMART" id="SM00458">
    <property type="entry name" value="RICIN"/>
    <property type="match status" value="1"/>
</dbReference>
<protein>
    <recommendedName>
        <fullName evidence="4">Ricin B lectin domain-containing protein</fullName>
    </recommendedName>
</protein>
<reference evidence="5" key="1">
    <citation type="submission" date="2022-07" db="EMBL/GenBank/DDBJ databases">
        <title>Chromosome-level genome of Muraenolepis orangiensis.</title>
        <authorList>
            <person name="Kim J."/>
        </authorList>
    </citation>
    <scope>NUCLEOTIDE SEQUENCE</scope>
    <source>
        <strain evidence="5">KU_S4_2022</strain>
        <tissue evidence="5">Muscle</tissue>
    </source>
</reference>
<dbReference type="GO" id="GO:0005794">
    <property type="term" value="C:Golgi apparatus"/>
    <property type="evidence" value="ECO:0007669"/>
    <property type="project" value="TreeGrafter"/>
</dbReference>
<dbReference type="InterPro" id="IPR029044">
    <property type="entry name" value="Nucleotide-diphossugar_trans"/>
</dbReference>
<dbReference type="Gene3D" id="3.90.550.10">
    <property type="entry name" value="Spore Coat Polysaccharide Biosynthesis Protein SpsA, Chain A"/>
    <property type="match status" value="1"/>
</dbReference>
<evidence type="ECO:0000256" key="2">
    <source>
        <dbReference type="ARBA" id="ARBA00023157"/>
    </source>
</evidence>
<dbReference type="InterPro" id="IPR000772">
    <property type="entry name" value="Ricin_B_lectin"/>
</dbReference>
<sequence>TDEPAALRVPLTQRARDTPGPSDGSHFPQEAFSGIKTGSDPSVSQSPALGGGVLAVDKLFFQSIGGSDPGLMLRGAEQIQLSIRVWSCGGSLEVVPCSRVAHLAPPPPPTPPDPQLLERDKIRLADTWMDAETPDVTEQAELKKSLRCKDFHWFLSTVYPQLYIPQDRPGLSGELYHVGTGYCADAPGERTLPGAILEVAPCSGTGKQHWELNSQGEVRWGPSGGLCLDPRGERVILSACPSRQPTLSRLQWRFLKLSGQLIHLESQLCLEAQREGGASQRGGVASQRGGVASQREGGASQRGGGGGLSLRPCLRHPSQQWHFEQLVAP</sequence>
<evidence type="ECO:0000256" key="3">
    <source>
        <dbReference type="SAM" id="MobiDB-lite"/>
    </source>
</evidence>
<evidence type="ECO:0000256" key="1">
    <source>
        <dbReference type="ARBA" id="ARBA00022734"/>
    </source>
</evidence>
<name>A0A9Q0ISR7_9TELE</name>
<dbReference type="InterPro" id="IPR035992">
    <property type="entry name" value="Ricin_B-like_lectins"/>
</dbReference>
<proteinExistence type="predicted"/>
<organism evidence="5 6">
    <name type="scientific">Muraenolepis orangiensis</name>
    <name type="common">Patagonian moray cod</name>
    <dbReference type="NCBI Taxonomy" id="630683"/>
    <lineage>
        <taxon>Eukaryota</taxon>
        <taxon>Metazoa</taxon>
        <taxon>Chordata</taxon>
        <taxon>Craniata</taxon>
        <taxon>Vertebrata</taxon>
        <taxon>Euteleostomi</taxon>
        <taxon>Actinopterygii</taxon>
        <taxon>Neopterygii</taxon>
        <taxon>Teleostei</taxon>
        <taxon>Neoteleostei</taxon>
        <taxon>Acanthomorphata</taxon>
        <taxon>Zeiogadaria</taxon>
        <taxon>Gadariae</taxon>
        <taxon>Gadiformes</taxon>
        <taxon>Muraenolepidoidei</taxon>
        <taxon>Muraenolepididae</taxon>
        <taxon>Muraenolepis</taxon>
    </lineage>
</organism>
<dbReference type="SUPFAM" id="SSF53448">
    <property type="entry name" value="Nucleotide-diphospho-sugar transferases"/>
    <property type="match status" value="1"/>
</dbReference>
<feature type="region of interest" description="Disordered" evidence="3">
    <location>
        <begin position="279"/>
        <end position="312"/>
    </location>
</feature>